<dbReference type="InterPro" id="IPR019108">
    <property type="entry name" value="Caa3_assmbl_CtaG-rel"/>
</dbReference>
<keyword evidence="8" id="KW-1185">Reference proteome</keyword>
<keyword evidence="2" id="KW-1003">Cell membrane</keyword>
<dbReference type="Pfam" id="PF09678">
    <property type="entry name" value="Caa3_CtaG"/>
    <property type="match status" value="1"/>
</dbReference>
<keyword evidence="5 6" id="KW-0472">Membrane</keyword>
<feature type="transmembrane region" description="Helical" evidence="6">
    <location>
        <begin position="82"/>
        <end position="101"/>
    </location>
</feature>
<sequence>MPAALPVISYCGPSPMPADLWGRWNLDPVLLAVMAIALGLYFFGCKHAPRDRTSFIAGMAVLAIIFISPLCALTVALFSARVVHHVLLVAVAAPLLAWALIDRISVNRRVLLARFLTPLFVFHAVIFWLWHAPAIYSLALASTPVYWAMQVSLLSSAALFWASALLASPSRAITALLAVTVQMALLGAILVFSGRPLYEPHFFTTEAFGIDPLWDQQLAGLIMWVPASLPYLLVAMLRLIAWLRQGEVRRA</sequence>
<evidence type="ECO:0000256" key="4">
    <source>
        <dbReference type="ARBA" id="ARBA00022989"/>
    </source>
</evidence>
<feature type="transmembrane region" description="Helical" evidence="6">
    <location>
        <begin position="113"/>
        <end position="133"/>
    </location>
</feature>
<reference evidence="7" key="1">
    <citation type="submission" date="2020-09" db="EMBL/GenBank/DDBJ databases">
        <title>Genome seq and assembly of Tianweitania sp.</title>
        <authorList>
            <person name="Chhetri G."/>
        </authorList>
    </citation>
    <scope>NUCLEOTIDE SEQUENCE</scope>
    <source>
        <strain evidence="7">Rool2</strain>
    </source>
</reference>
<feature type="transmembrane region" description="Helical" evidence="6">
    <location>
        <begin position="218"/>
        <end position="241"/>
    </location>
</feature>
<dbReference type="AlphaFoldDB" id="A0A8J6U3M2"/>
<evidence type="ECO:0000313" key="7">
    <source>
        <dbReference type="EMBL" id="MBD0417028.1"/>
    </source>
</evidence>
<feature type="transmembrane region" description="Helical" evidence="6">
    <location>
        <begin position="24"/>
        <end position="43"/>
    </location>
</feature>
<protein>
    <submittedName>
        <fullName evidence="7">Cytochrome c oxidase assembly protein</fullName>
    </submittedName>
</protein>
<evidence type="ECO:0000256" key="5">
    <source>
        <dbReference type="ARBA" id="ARBA00023136"/>
    </source>
</evidence>
<dbReference type="GO" id="GO:0005886">
    <property type="term" value="C:plasma membrane"/>
    <property type="evidence" value="ECO:0007669"/>
    <property type="project" value="UniProtKB-SubCell"/>
</dbReference>
<feature type="transmembrane region" description="Helical" evidence="6">
    <location>
        <begin position="145"/>
        <end position="166"/>
    </location>
</feature>
<keyword evidence="4 6" id="KW-1133">Transmembrane helix</keyword>
<keyword evidence="3 6" id="KW-0812">Transmembrane</keyword>
<evidence type="ECO:0000256" key="2">
    <source>
        <dbReference type="ARBA" id="ARBA00022475"/>
    </source>
</evidence>
<accession>A0A8J6U3M2</accession>
<dbReference type="Proteomes" id="UP000643405">
    <property type="component" value="Unassembled WGS sequence"/>
</dbReference>
<evidence type="ECO:0000256" key="3">
    <source>
        <dbReference type="ARBA" id="ARBA00022692"/>
    </source>
</evidence>
<evidence type="ECO:0000256" key="6">
    <source>
        <dbReference type="SAM" id="Phobius"/>
    </source>
</evidence>
<evidence type="ECO:0000256" key="1">
    <source>
        <dbReference type="ARBA" id="ARBA00004651"/>
    </source>
</evidence>
<feature type="transmembrane region" description="Helical" evidence="6">
    <location>
        <begin position="55"/>
        <end position="76"/>
    </location>
</feature>
<organism evidence="7 8">
    <name type="scientific">Oryzicola mucosus</name>
    <dbReference type="NCBI Taxonomy" id="2767425"/>
    <lineage>
        <taxon>Bacteria</taxon>
        <taxon>Pseudomonadati</taxon>
        <taxon>Pseudomonadota</taxon>
        <taxon>Alphaproteobacteria</taxon>
        <taxon>Hyphomicrobiales</taxon>
        <taxon>Phyllobacteriaceae</taxon>
        <taxon>Oryzicola</taxon>
    </lineage>
</organism>
<name>A0A8J6U3M2_9HYPH</name>
<comment type="subcellular location">
    <subcellularLocation>
        <location evidence="1">Cell membrane</location>
        <topology evidence="1">Multi-pass membrane protein</topology>
    </subcellularLocation>
</comment>
<proteinExistence type="predicted"/>
<feature type="transmembrane region" description="Helical" evidence="6">
    <location>
        <begin position="173"/>
        <end position="198"/>
    </location>
</feature>
<dbReference type="EMBL" id="JACVVX010000008">
    <property type="protein sequence ID" value="MBD0417028.1"/>
    <property type="molecule type" value="Genomic_DNA"/>
</dbReference>
<comment type="caution">
    <text evidence="7">The sequence shown here is derived from an EMBL/GenBank/DDBJ whole genome shotgun (WGS) entry which is preliminary data.</text>
</comment>
<gene>
    <name evidence="7" type="ORF">ICI42_20455</name>
</gene>
<evidence type="ECO:0000313" key="8">
    <source>
        <dbReference type="Proteomes" id="UP000643405"/>
    </source>
</evidence>